<accession>A0A132B1F1</accession>
<proteinExistence type="predicted"/>
<dbReference type="EMBL" id="KQ947451">
    <property type="protein sequence ID" value="KUJ06205.1"/>
    <property type="molecule type" value="Genomic_DNA"/>
</dbReference>
<name>A0A132B1F1_MOLSC</name>
<dbReference type="OrthoDB" id="5514950at2759"/>
<keyword evidence="2" id="KW-1185">Reference proteome</keyword>
<evidence type="ECO:0000313" key="2">
    <source>
        <dbReference type="Proteomes" id="UP000070700"/>
    </source>
</evidence>
<organism evidence="1 2">
    <name type="scientific">Mollisia scopiformis</name>
    <name type="common">Conifer needle endophyte fungus</name>
    <name type="synonym">Phialocephala scopiformis</name>
    <dbReference type="NCBI Taxonomy" id="149040"/>
    <lineage>
        <taxon>Eukaryota</taxon>
        <taxon>Fungi</taxon>
        <taxon>Dikarya</taxon>
        <taxon>Ascomycota</taxon>
        <taxon>Pezizomycotina</taxon>
        <taxon>Leotiomycetes</taxon>
        <taxon>Helotiales</taxon>
        <taxon>Mollisiaceae</taxon>
        <taxon>Mollisia</taxon>
    </lineage>
</organism>
<dbReference type="KEGG" id="psco:LY89DRAFT_603691"/>
<feature type="non-terminal residue" evidence="1">
    <location>
        <position position="1"/>
    </location>
</feature>
<gene>
    <name evidence="1" type="ORF">LY89DRAFT_603691</name>
</gene>
<reference evidence="1 2" key="1">
    <citation type="submission" date="2015-10" db="EMBL/GenBank/DDBJ databases">
        <title>Full genome of DAOMC 229536 Phialocephala scopiformis, a fungal endophyte of spruce producing the potent anti-insectan compound rugulosin.</title>
        <authorList>
            <consortium name="DOE Joint Genome Institute"/>
            <person name="Walker A.K."/>
            <person name="Frasz S.L."/>
            <person name="Seifert K.A."/>
            <person name="Miller J.D."/>
            <person name="Mondo S.J."/>
            <person name="Labutti K."/>
            <person name="Lipzen A."/>
            <person name="Dockter R."/>
            <person name="Kennedy M."/>
            <person name="Grigoriev I.V."/>
            <person name="Spatafora J.W."/>
        </authorList>
    </citation>
    <scope>NUCLEOTIDE SEQUENCE [LARGE SCALE GENOMIC DNA]</scope>
    <source>
        <strain evidence="1 2">CBS 120377</strain>
    </source>
</reference>
<dbReference type="RefSeq" id="XP_018060560.1">
    <property type="nucleotide sequence ID" value="XM_018210318.1"/>
</dbReference>
<dbReference type="GeneID" id="28820044"/>
<dbReference type="AlphaFoldDB" id="A0A132B1F1"/>
<dbReference type="Proteomes" id="UP000070700">
    <property type="component" value="Unassembled WGS sequence"/>
</dbReference>
<evidence type="ECO:0000313" key="1">
    <source>
        <dbReference type="EMBL" id="KUJ06205.1"/>
    </source>
</evidence>
<protein>
    <submittedName>
        <fullName evidence="1">Uncharacterized protein</fullName>
    </submittedName>
</protein>
<dbReference type="InParanoid" id="A0A132B1F1"/>
<sequence length="95" mass="10742">NPAKCTVVTSRSDLPSLLVYGQEIPRAESYTYLGFPVTANGIDFQQYLDQRIQAAVGRAHWLGVQSNSWGPAHRLRIYKQFLTPIFEYSAPLVWA</sequence>